<sequence length="629" mass="70340">MPTSARKSSLGLLRRAGPKAHVPFRADDFEHGKRTGLTVGYVDRRSDEFEAFEQVISQADKVTPPRVKANGRRKKALTPVADEEYYDEDENGEMSMSLVDSNPPSPRVYFNNARQSYAPSSIRKTGSSSRPVPHSSDVDFDRVPSPRPRTSSVASRRQSMNGPGPSHLSRMSVTREEIEEIEDDPEANLPPSDPMSPPAYDYGPSFSHLDQDDDDDDDAQPLVQEAAPTPSKRPRQTSPTDSRQGNLKRARQQSNLPDRSGGADKENEGPRSAGKGKGRAVSQEDEELEEDFEPYQDEPLDPGLQEVDNVPLDEDQNEEEEQPLNKKARVEKQKEKKARVPRKKQEVLHVPLSENGSDGEHDGVRRSRRVRYGPLDWWRCEKVVYGRRENGVTFVPHIKEIIRLPKEPVKLLGAAGRKGGKRRAASRAKSGTAEPELEEVPNPNPEEGWDDQTDPKGMIVDYITRQEVERRVAFTARMLEPKAAANNDFYFQRVFGDGEFMAAGHLIIPPKKSKPSKATKDNTYVFYVIEGAVNVRVHKTSFIVATGGMFLIPRGNQYFIQNICERDVKLFFAQARKVPMSELEAAPVILPPGMSPGSRHSSTRPSDVQDPEERPRANGAVRRAASSKH</sequence>
<dbReference type="GO" id="GO:0019237">
    <property type="term" value="F:centromeric DNA binding"/>
    <property type="evidence" value="ECO:0007669"/>
    <property type="project" value="InterPro"/>
</dbReference>
<dbReference type="Pfam" id="PF11699">
    <property type="entry name" value="CENP-C_C"/>
    <property type="match status" value="1"/>
</dbReference>
<dbReference type="STRING" id="5364.A0A5C3MYT5"/>
<comment type="similarity">
    <text evidence="2">Belongs to the CENP-C/MIF2 family.</text>
</comment>
<feature type="compositionally biased region" description="Acidic residues" evidence="7">
    <location>
        <begin position="283"/>
        <end position="300"/>
    </location>
</feature>
<feature type="compositionally biased region" description="Polar residues" evidence="7">
    <location>
        <begin position="112"/>
        <end position="130"/>
    </location>
</feature>
<dbReference type="GO" id="GO:0051382">
    <property type="term" value="P:kinetochore assembly"/>
    <property type="evidence" value="ECO:0007669"/>
    <property type="project" value="InterPro"/>
</dbReference>
<evidence type="ECO:0000313" key="10">
    <source>
        <dbReference type="Proteomes" id="UP000305948"/>
    </source>
</evidence>
<evidence type="ECO:0000256" key="4">
    <source>
        <dbReference type="ARBA" id="ARBA00023242"/>
    </source>
</evidence>
<gene>
    <name evidence="9" type="ORF">OE88DRAFT_1707180</name>
</gene>
<reference evidence="9 10" key="1">
    <citation type="journal article" date="2019" name="Nat. Ecol. Evol.">
        <title>Megaphylogeny resolves global patterns of mushroom evolution.</title>
        <authorList>
            <person name="Varga T."/>
            <person name="Krizsan K."/>
            <person name="Foldi C."/>
            <person name="Dima B."/>
            <person name="Sanchez-Garcia M."/>
            <person name="Sanchez-Ramirez S."/>
            <person name="Szollosi G.J."/>
            <person name="Szarkandi J.G."/>
            <person name="Papp V."/>
            <person name="Albert L."/>
            <person name="Andreopoulos W."/>
            <person name="Angelini C."/>
            <person name="Antonin V."/>
            <person name="Barry K.W."/>
            <person name="Bougher N.L."/>
            <person name="Buchanan P."/>
            <person name="Buyck B."/>
            <person name="Bense V."/>
            <person name="Catcheside P."/>
            <person name="Chovatia M."/>
            <person name="Cooper J."/>
            <person name="Damon W."/>
            <person name="Desjardin D."/>
            <person name="Finy P."/>
            <person name="Geml J."/>
            <person name="Haridas S."/>
            <person name="Hughes K."/>
            <person name="Justo A."/>
            <person name="Karasinski D."/>
            <person name="Kautmanova I."/>
            <person name="Kiss B."/>
            <person name="Kocsube S."/>
            <person name="Kotiranta H."/>
            <person name="LaButti K.M."/>
            <person name="Lechner B.E."/>
            <person name="Liimatainen K."/>
            <person name="Lipzen A."/>
            <person name="Lukacs Z."/>
            <person name="Mihaltcheva S."/>
            <person name="Morgado L.N."/>
            <person name="Niskanen T."/>
            <person name="Noordeloos M.E."/>
            <person name="Ohm R.A."/>
            <person name="Ortiz-Santana B."/>
            <person name="Ovrebo C."/>
            <person name="Racz N."/>
            <person name="Riley R."/>
            <person name="Savchenko A."/>
            <person name="Shiryaev A."/>
            <person name="Soop K."/>
            <person name="Spirin V."/>
            <person name="Szebenyi C."/>
            <person name="Tomsovsky M."/>
            <person name="Tulloss R.E."/>
            <person name="Uehling J."/>
            <person name="Grigoriev I.V."/>
            <person name="Vagvolgyi C."/>
            <person name="Papp T."/>
            <person name="Martin F.M."/>
            <person name="Miettinen O."/>
            <person name="Hibbett D.S."/>
            <person name="Nagy L.G."/>
        </authorList>
    </citation>
    <scope>NUCLEOTIDE SEQUENCE [LARGE SCALE GENOMIC DNA]</scope>
    <source>
        <strain evidence="9 10">OMC1185</strain>
    </source>
</reference>
<dbReference type="InterPro" id="IPR028386">
    <property type="entry name" value="CENP-C/Mif2/cnp3"/>
</dbReference>
<feature type="compositionally biased region" description="Acidic residues" evidence="7">
    <location>
        <begin position="81"/>
        <end position="92"/>
    </location>
</feature>
<dbReference type="InterPro" id="IPR011051">
    <property type="entry name" value="RmlC_Cupin_sf"/>
</dbReference>
<feature type="compositionally biased region" description="Polar residues" evidence="7">
    <location>
        <begin position="148"/>
        <end position="161"/>
    </location>
</feature>
<accession>A0A5C3MYT5</accession>
<dbReference type="InterPro" id="IPR025974">
    <property type="entry name" value="Mif2/CENP-C_cupin"/>
</dbReference>
<dbReference type="OrthoDB" id="1939643at2759"/>
<evidence type="ECO:0000256" key="6">
    <source>
        <dbReference type="ARBA" id="ARBA00075033"/>
    </source>
</evidence>
<dbReference type="GO" id="GO:0051315">
    <property type="term" value="P:attachment of mitotic spindle microtubules to kinetochore"/>
    <property type="evidence" value="ECO:0007669"/>
    <property type="project" value="TreeGrafter"/>
</dbReference>
<dbReference type="InterPro" id="IPR014710">
    <property type="entry name" value="RmlC-like_jellyroll"/>
</dbReference>
<feature type="compositionally biased region" description="Acidic residues" evidence="7">
    <location>
        <begin position="311"/>
        <end position="322"/>
    </location>
</feature>
<evidence type="ECO:0000256" key="1">
    <source>
        <dbReference type="ARBA" id="ARBA00004123"/>
    </source>
</evidence>
<evidence type="ECO:0000256" key="7">
    <source>
        <dbReference type="SAM" id="MobiDB-lite"/>
    </source>
</evidence>
<dbReference type="Gene3D" id="2.60.120.10">
    <property type="entry name" value="Jelly Rolls"/>
    <property type="match status" value="1"/>
</dbReference>
<evidence type="ECO:0000256" key="2">
    <source>
        <dbReference type="ARBA" id="ARBA00010291"/>
    </source>
</evidence>
<dbReference type="EMBL" id="ML213528">
    <property type="protein sequence ID" value="TFK46651.1"/>
    <property type="molecule type" value="Genomic_DNA"/>
</dbReference>
<dbReference type="PANTHER" id="PTHR16684">
    <property type="entry name" value="CENTROMERE PROTEIN C"/>
    <property type="match status" value="1"/>
</dbReference>
<feature type="compositionally biased region" description="Acidic residues" evidence="7">
    <location>
        <begin position="177"/>
        <end position="186"/>
    </location>
</feature>
<keyword evidence="4" id="KW-0539">Nucleus</keyword>
<evidence type="ECO:0000259" key="8">
    <source>
        <dbReference type="Pfam" id="PF11699"/>
    </source>
</evidence>
<comment type="function">
    <text evidence="5">Component of the kinetochore, a multiprotein complex that assembles on centromeric DNA and attaches chromosomes to spindle microtubules, mediating chromosome segregation and sister chromatid segregation during meiosis and mitosis. Component of the inner kinetochore constitutive centromere-associated network (CCAN), which serves as a structural platform for outer kinetochore assembly.</text>
</comment>
<feature type="region of interest" description="Disordered" evidence="7">
    <location>
        <begin position="414"/>
        <end position="455"/>
    </location>
</feature>
<dbReference type="AlphaFoldDB" id="A0A5C3MYT5"/>
<evidence type="ECO:0000313" key="9">
    <source>
        <dbReference type="EMBL" id="TFK46651.1"/>
    </source>
</evidence>
<feature type="domain" description="Mif2/CENP-C cupin" evidence="8">
    <location>
        <begin position="489"/>
        <end position="574"/>
    </location>
</feature>
<evidence type="ECO:0000256" key="5">
    <source>
        <dbReference type="ARBA" id="ARBA00057947"/>
    </source>
</evidence>
<keyword evidence="10" id="KW-1185">Reference proteome</keyword>
<proteinExistence type="inferred from homology"/>
<dbReference type="GO" id="GO:0000776">
    <property type="term" value="C:kinetochore"/>
    <property type="evidence" value="ECO:0007669"/>
    <property type="project" value="InterPro"/>
</dbReference>
<protein>
    <recommendedName>
        <fullName evidence="6">CENP-C homolog</fullName>
    </recommendedName>
</protein>
<organism evidence="9 10">
    <name type="scientific">Heliocybe sulcata</name>
    <dbReference type="NCBI Taxonomy" id="5364"/>
    <lineage>
        <taxon>Eukaryota</taxon>
        <taxon>Fungi</taxon>
        <taxon>Dikarya</taxon>
        <taxon>Basidiomycota</taxon>
        <taxon>Agaricomycotina</taxon>
        <taxon>Agaricomycetes</taxon>
        <taxon>Gloeophyllales</taxon>
        <taxon>Gloeophyllaceae</taxon>
        <taxon>Heliocybe</taxon>
    </lineage>
</organism>
<dbReference type="GO" id="GO:0051455">
    <property type="term" value="P:spindle attachment to meiosis I kinetochore"/>
    <property type="evidence" value="ECO:0007669"/>
    <property type="project" value="TreeGrafter"/>
</dbReference>
<keyword evidence="3" id="KW-0238">DNA-binding</keyword>
<feature type="region of interest" description="Disordered" evidence="7">
    <location>
        <begin position="589"/>
        <end position="629"/>
    </location>
</feature>
<feature type="region of interest" description="Disordered" evidence="7">
    <location>
        <begin position="59"/>
        <end position="365"/>
    </location>
</feature>
<dbReference type="Proteomes" id="UP000305948">
    <property type="component" value="Unassembled WGS sequence"/>
</dbReference>
<dbReference type="CDD" id="cd06993">
    <property type="entry name" value="cupin_CENP-C_C"/>
    <property type="match status" value="1"/>
</dbReference>
<name>A0A5C3MYT5_9AGAM</name>
<dbReference type="PANTHER" id="PTHR16684:SF11">
    <property type="entry name" value="CENTROMERE PROTEIN C"/>
    <property type="match status" value="1"/>
</dbReference>
<dbReference type="GO" id="GO:0005634">
    <property type="term" value="C:nucleus"/>
    <property type="evidence" value="ECO:0007669"/>
    <property type="project" value="UniProtKB-SubCell"/>
</dbReference>
<dbReference type="SUPFAM" id="SSF51182">
    <property type="entry name" value="RmlC-like cupins"/>
    <property type="match status" value="1"/>
</dbReference>
<dbReference type="FunFam" id="2.60.120.10:FF:000033">
    <property type="entry name" value="Centromere protein C 1"/>
    <property type="match status" value="1"/>
</dbReference>
<feature type="compositionally biased region" description="Polar residues" evidence="7">
    <location>
        <begin position="236"/>
        <end position="245"/>
    </location>
</feature>
<evidence type="ECO:0000256" key="3">
    <source>
        <dbReference type="ARBA" id="ARBA00023125"/>
    </source>
</evidence>
<comment type="subcellular location">
    <subcellularLocation>
        <location evidence="1">Nucleus</location>
    </subcellularLocation>
</comment>